<evidence type="ECO:0008006" key="3">
    <source>
        <dbReference type="Google" id="ProtNLM"/>
    </source>
</evidence>
<keyword evidence="2" id="KW-1185">Reference proteome</keyword>
<gene>
    <name evidence="1" type="ORF">BT96DRAFT_839658</name>
</gene>
<protein>
    <recommendedName>
        <fullName evidence="3">Reverse transcriptase zinc-binding domain-containing protein</fullName>
    </recommendedName>
</protein>
<dbReference type="Proteomes" id="UP000799118">
    <property type="component" value="Unassembled WGS sequence"/>
</dbReference>
<sequence>TGHIGLNHHLHQIGATNSPNCPYCEVSEMVEHFLLTCQRYTSLRSTLHSTTKLHNLQLWRLLSSGSKNIRHVL</sequence>
<reference evidence="1" key="1">
    <citation type="journal article" date="2019" name="Environ. Microbiol.">
        <title>Fungal ecological strategies reflected in gene transcription - a case study of two litter decomposers.</title>
        <authorList>
            <person name="Barbi F."/>
            <person name="Kohler A."/>
            <person name="Barry K."/>
            <person name="Baskaran P."/>
            <person name="Daum C."/>
            <person name="Fauchery L."/>
            <person name="Ihrmark K."/>
            <person name="Kuo A."/>
            <person name="LaButti K."/>
            <person name="Lipzen A."/>
            <person name="Morin E."/>
            <person name="Grigoriev I.V."/>
            <person name="Henrissat B."/>
            <person name="Lindahl B."/>
            <person name="Martin F."/>
        </authorList>
    </citation>
    <scope>NUCLEOTIDE SEQUENCE</scope>
    <source>
        <strain evidence="1">JB14</strain>
    </source>
</reference>
<dbReference type="OrthoDB" id="3044497at2759"/>
<dbReference type="EMBL" id="ML769906">
    <property type="protein sequence ID" value="KAE9386173.1"/>
    <property type="molecule type" value="Genomic_DNA"/>
</dbReference>
<proteinExistence type="predicted"/>
<evidence type="ECO:0000313" key="2">
    <source>
        <dbReference type="Proteomes" id="UP000799118"/>
    </source>
</evidence>
<dbReference type="AlphaFoldDB" id="A0A6A4GLH3"/>
<accession>A0A6A4GLH3</accession>
<feature type="non-terminal residue" evidence="1">
    <location>
        <position position="1"/>
    </location>
</feature>
<organism evidence="1 2">
    <name type="scientific">Gymnopus androsaceus JB14</name>
    <dbReference type="NCBI Taxonomy" id="1447944"/>
    <lineage>
        <taxon>Eukaryota</taxon>
        <taxon>Fungi</taxon>
        <taxon>Dikarya</taxon>
        <taxon>Basidiomycota</taxon>
        <taxon>Agaricomycotina</taxon>
        <taxon>Agaricomycetes</taxon>
        <taxon>Agaricomycetidae</taxon>
        <taxon>Agaricales</taxon>
        <taxon>Marasmiineae</taxon>
        <taxon>Omphalotaceae</taxon>
        <taxon>Gymnopus</taxon>
    </lineage>
</organism>
<evidence type="ECO:0000313" key="1">
    <source>
        <dbReference type="EMBL" id="KAE9386173.1"/>
    </source>
</evidence>
<name>A0A6A4GLH3_9AGAR</name>